<dbReference type="RefSeq" id="WP_146219443.1">
    <property type="nucleotide sequence ID" value="NZ_QJJS01000023.1"/>
</dbReference>
<evidence type="ECO:0000256" key="1">
    <source>
        <dbReference type="SAM" id="MobiDB-lite"/>
    </source>
</evidence>
<accession>A0A318GUQ7</accession>
<evidence type="ECO:0000313" key="3">
    <source>
        <dbReference type="EMBL" id="PXW92784.1"/>
    </source>
</evidence>
<evidence type="ECO:0000313" key="4">
    <source>
        <dbReference type="Proteomes" id="UP000247811"/>
    </source>
</evidence>
<proteinExistence type="predicted"/>
<comment type="caution">
    <text evidence="3">The sequence shown here is derived from an EMBL/GenBank/DDBJ whole genome shotgun (WGS) entry which is preliminary data.</text>
</comment>
<gene>
    <name evidence="3" type="ORF">C7444_12335</name>
</gene>
<name>A0A318GUQ7_9BURK</name>
<feature type="signal peptide" evidence="2">
    <location>
        <begin position="1"/>
        <end position="15"/>
    </location>
</feature>
<feature type="chain" id="PRO_5016449928" description="Lipoprotein" evidence="2">
    <location>
        <begin position="16"/>
        <end position="77"/>
    </location>
</feature>
<sequence>MKQPLMMLMFCGALAACGGSDDVAPTQAGHEVPASATTTPAAYATYAASLATDEQGDPVEVSPLTPPTSETDEPVDL</sequence>
<keyword evidence="4" id="KW-1185">Reference proteome</keyword>
<evidence type="ECO:0008006" key="5">
    <source>
        <dbReference type="Google" id="ProtNLM"/>
    </source>
</evidence>
<organism evidence="3 4">
    <name type="scientific">Sphaerotilus hippei</name>
    <dbReference type="NCBI Taxonomy" id="744406"/>
    <lineage>
        <taxon>Bacteria</taxon>
        <taxon>Pseudomonadati</taxon>
        <taxon>Pseudomonadota</taxon>
        <taxon>Betaproteobacteria</taxon>
        <taxon>Burkholderiales</taxon>
        <taxon>Sphaerotilaceae</taxon>
        <taxon>Sphaerotilus</taxon>
    </lineage>
</organism>
<evidence type="ECO:0000256" key="2">
    <source>
        <dbReference type="SAM" id="SignalP"/>
    </source>
</evidence>
<dbReference type="EMBL" id="QJJS01000023">
    <property type="protein sequence ID" value="PXW92784.1"/>
    <property type="molecule type" value="Genomic_DNA"/>
</dbReference>
<dbReference type="PROSITE" id="PS51257">
    <property type="entry name" value="PROKAR_LIPOPROTEIN"/>
    <property type="match status" value="1"/>
</dbReference>
<feature type="region of interest" description="Disordered" evidence="1">
    <location>
        <begin position="52"/>
        <end position="77"/>
    </location>
</feature>
<protein>
    <recommendedName>
        <fullName evidence="5">Lipoprotein</fullName>
    </recommendedName>
</protein>
<dbReference type="AlphaFoldDB" id="A0A318GUQ7"/>
<keyword evidence="2" id="KW-0732">Signal</keyword>
<reference evidence="3 4" key="1">
    <citation type="submission" date="2018-05" db="EMBL/GenBank/DDBJ databases">
        <title>Genomic Encyclopedia of Type Strains, Phase IV (KMG-IV): sequencing the most valuable type-strain genomes for metagenomic binning, comparative biology and taxonomic classification.</title>
        <authorList>
            <person name="Goeker M."/>
        </authorList>
    </citation>
    <scope>NUCLEOTIDE SEQUENCE [LARGE SCALE GENOMIC DNA]</scope>
    <source>
        <strain evidence="3 4">DSM 566</strain>
    </source>
</reference>
<dbReference type="Proteomes" id="UP000247811">
    <property type="component" value="Unassembled WGS sequence"/>
</dbReference>